<feature type="domain" description="Sulphur oxidation protein SoxZ" evidence="2">
    <location>
        <begin position="175"/>
        <end position="259"/>
    </location>
</feature>
<dbReference type="Pfam" id="PF08770">
    <property type="entry name" value="SoxZ"/>
    <property type="match status" value="1"/>
</dbReference>
<dbReference type="Gene3D" id="2.60.40.10">
    <property type="entry name" value="Immunoglobulins"/>
    <property type="match status" value="1"/>
</dbReference>
<dbReference type="EMBL" id="JAZHYN010000020">
    <property type="protein sequence ID" value="MEF3366582.1"/>
    <property type="molecule type" value="Genomic_DNA"/>
</dbReference>
<reference evidence="4 5" key="1">
    <citation type="submission" date="2024-02" db="EMBL/GenBank/DDBJ databases">
        <authorList>
            <person name="Grouzdev D."/>
        </authorList>
    </citation>
    <scope>NUCLEOTIDE SEQUENCE [LARGE SCALE GENOMIC DNA]</scope>
    <source>
        <strain evidence="4 5">9N</strain>
    </source>
</reference>
<dbReference type="NCBIfam" id="TIGR04557">
    <property type="entry name" value="fuse_rel_SoxYZ"/>
    <property type="match status" value="1"/>
</dbReference>
<evidence type="ECO:0000313" key="4">
    <source>
        <dbReference type="EMBL" id="MEF3366582.1"/>
    </source>
</evidence>
<accession>A0ABU7XHS4</accession>
<dbReference type="SUPFAM" id="SSF81296">
    <property type="entry name" value="E set domains"/>
    <property type="match status" value="1"/>
</dbReference>
<evidence type="ECO:0000256" key="1">
    <source>
        <dbReference type="SAM" id="SignalP"/>
    </source>
</evidence>
<dbReference type="InterPro" id="IPR030831">
    <property type="entry name" value="Fuse-rel_SoxYZ"/>
</dbReference>
<protein>
    <submittedName>
        <fullName evidence="4">Quinoprotein dehydrogenase-associated SoxYZ-like carrier</fullName>
    </submittedName>
</protein>
<dbReference type="InterPro" id="IPR014880">
    <property type="entry name" value="SoxZ_dom"/>
</dbReference>
<proteinExistence type="predicted"/>
<dbReference type="InterPro" id="IPR032711">
    <property type="entry name" value="SoxY"/>
</dbReference>
<feature type="chain" id="PRO_5045884329" evidence="1">
    <location>
        <begin position="28"/>
        <end position="266"/>
    </location>
</feature>
<keyword evidence="5" id="KW-1185">Reference proteome</keyword>
<feature type="domain" description="Ig-like SoxY" evidence="3">
    <location>
        <begin position="39"/>
        <end position="145"/>
    </location>
</feature>
<comment type="caution">
    <text evidence="4">The sequence shown here is derived from an EMBL/GenBank/DDBJ whole genome shotgun (WGS) entry which is preliminary data.</text>
</comment>
<keyword evidence="1" id="KW-0732">Signal</keyword>
<dbReference type="Proteomes" id="UP001350748">
    <property type="component" value="Unassembled WGS sequence"/>
</dbReference>
<dbReference type="InterPro" id="IPR038162">
    <property type="entry name" value="SoxY_sf"/>
</dbReference>
<dbReference type="Gene3D" id="2.60.40.2470">
    <property type="entry name" value="SoxY domain"/>
    <property type="match status" value="1"/>
</dbReference>
<evidence type="ECO:0000259" key="2">
    <source>
        <dbReference type="Pfam" id="PF08770"/>
    </source>
</evidence>
<sequence length="266" mass="28337">MLRKTAHCAIGAFGALAAFFVATGAFAEGPADPWPGLVADIFQNRAIGAADGAITLEAPARAEDAAIVPMTMRFSDPTQIKVATLVIDQNPMPMAAAFTLGETAGVGFIETRVRVNSYSNVHAVAETRSATLRADAKFVKASGGCSAPAVKDQDEALANVGKMKYREFKSADPAKREAQIMIRHPNASGMQMDPVTRAYLPAHFIDSVEVWRGDALVFKMEGGISLSEDPAFRFSYAPNGAKTMRVEAHDNKGGVYKGEWPIGEAS</sequence>
<organism evidence="4 5">
    <name type="scientific">Methylocystis borbori</name>
    <dbReference type="NCBI Taxonomy" id="3118750"/>
    <lineage>
        <taxon>Bacteria</taxon>
        <taxon>Pseudomonadati</taxon>
        <taxon>Pseudomonadota</taxon>
        <taxon>Alphaproteobacteria</taxon>
        <taxon>Hyphomicrobiales</taxon>
        <taxon>Methylocystaceae</taxon>
        <taxon>Methylocystis</taxon>
    </lineage>
</organism>
<evidence type="ECO:0000259" key="3">
    <source>
        <dbReference type="Pfam" id="PF13501"/>
    </source>
</evidence>
<dbReference type="InterPro" id="IPR013783">
    <property type="entry name" value="Ig-like_fold"/>
</dbReference>
<name>A0ABU7XHS4_9HYPH</name>
<gene>
    <name evidence="4" type="ORF">V3H18_08560</name>
</gene>
<evidence type="ECO:0000313" key="5">
    <source>
        <dbReference type="Proteomes" id="UP001350748"/>
    </source>
</evidence>
<dbReference type="Pfam" id="PF13501">
    <property type="entry name" value="SoxY"/>
    <property type="match status" value="1"/>
</dbReference>
<dbReference type="RefSeq" id="WP_332081601.1">
    <property type="nucleotide sequence ID" value="NZ_JAZHYN010000020.1"/>
</dbReference>
<dbReference type="InterPro" id="IPR014756">
    <property type="entry name" value="Ig_E-set"/>
</dbReference>
<feature type="signal peptide" evidence="1">
    <location>
        <begin position="1"/>
        <end position="27"/>
    </location>
</feature>